<feature type="domain" description="Fatty acid hydroxylase" evidence="6">
    <location>
        <begin position="119"/>
        <end position="243"/>
    </location>
</feature>
<dbReference type="RefSeq" id="XP_056583001.1">
    <property type="nucleotide sequence ID" value="XM_056718866.1"/>
</dbReference>
<evidence type="ECO:0000256" key="1">
    <source>
        <dbReference type="ARBA" id="ARBA00004370"/>
    </source>
</evidence>
<reference evidence="7" key="2">
    <citation type="journal article" date="2023" name="IMA Fungus">
        <title>Comparative genomic study of the Penicillium genus elucidates a diverse pangenome and 15 lateral gene transfer events.</title>
        <authorList>
            <person name="Petersen C."/>
            <person name="Sorensen T."/>
            <person name="Nielsen M.R."/>
            <person name="Sondergaard T.E."/>
            <person name="Sorensen J.L."/>
            <person name="Fitzpatrick D.A."/>
            <person name="Frisvad J.C."/>
            <person name="Nielsen K.L."/>
        </authorList>
    </citation>
    <scope>NUCLEOTIDE SEQUENCE</scope>
    <source>
        <strain evidence="7">IBT 3081</strain>
    </source>
</reference>
<feature type="transmembrane region" description="Helical" evidence="5">
    <location>
        <begin position="71"/>
        <end position="92"/>
    </location>
</feature>
<evidence type="ECO:0000313" key="7">
    <source>
        <dbReference type="EMBL" id="KAJ5383225.1"/>
    </source>
</evidence>
<protein>
    <submittedName>
        <fullName evidence="7">Sterol desaturase</fullName>
    </submittedName>
</protein>
<evidence type="ECO:0000256" key="4">
    <source>
        <dbReference type="ARBA" id="ARBA00023136"/>
    </source>
</evidence>
<keyword evidence="2 5" id="KW-0812">Transmembrane</keyword>
<evidence type="ECO:0000313" key="8">
    <source>
        <dbReference type="Proteomes" id="UP001147752"/>
    </source>
</evidence>
<evidence type="ECO:0000259" key="6">
    <source>
        <dbReference type="Pfam" id="PF04116"/>
    </source>
</evidence>
<dbReference type="EMBL" id="JAPZBT010000001">
    <property type="protein sequence ID" value="KAJ5383225.1"/>
    <property type="molecule type" value="Genomic_DNA"/>
</dbReference>
<feature type="transmembrane region" description="Helical" evidence="5">
    <location>
        <begin position="29"/>
        <end position="50"/>
    </location>
</feature>
<evidence type="ECO:0000256" key="2">
    <source>
        <dbReference type="ARBA" id="ARBA00022692"/>
    </source>
</evidence>
<comment type="subcellular location">
    <subcellularLocation>
        <location evidence="1">Membrane</location>
    </subcellularLocation>
</comment>
<proteinExistence type="predicted"/>
<gene>
    <name evidence="7" type="ORF">N7517_001136</name>
</gene>
<comment type="caution">
    <text evidence="7">The sequence shown here is derived from an EMBL/GenBank/DDBJ whole genome shotgun (WGS) entry which is preliminary data.</text>
</comment>
<dbReference type="GO" id="GO:0008610">
    <property type="term" value="P:lipid biosynthetic process"/>
    <property type="evidence" value="ECO:0007669"/>
    <property type="project" value="InterPro"/>
</dbReference>
<dbReference type="GeneID" id="81458049"/>
<accession>A0A9W9SRH9</accession>
<dbReference type="PANTHER" id="PTHR11863">
    <property type="entry name" value="STEROL DESATURASE"/>
    <property type="match status" value="1"/>
</dbReference>
<reference evidence="7" key="1">
    <citation type="submission" date="2022-12" db="EMBL/GenBank/DDBJ databases">
        <authorList>
            <person name="Petersen C."/>
        </authorList>
    </citation>
    <scope>NUCLEOTIDE SEQUENCE</scope>
    <source>
        <strain evidence="7">IBT 3081</strain>
    </source>
</reference>
<dbReference type="AlphaFoldDB" id="A0A9W9SRH9"/>
<name>A0A9W9SRH9_9EURO</name>
<dbReference type="InterPro" id="IPR050307">
    <property type="entry name" value="Sterol_Desaturase_Related"/>
</dbReference>
<dbReference type="InterPro" id="IPR006694">
    <property type="entry name" value="Fatty_acid_hydroxylase"/>
</dbReference>
<keyword evidence="3 5" id="KW-1133">Transmembrane helix</keyword>
<evidence type="ECO:0000256" key="3">
    <source>
        <dbReference type="ARBA" id="ARBA00022989"/>
    </source>
</evidence>
<dbReference type="GO" id="GO:0016491">
    <property type="term" value="F:oxidoreductase activity"/>
    <property type="evidence" value="ECO:0007669"/>
    <property type="project" value="InterPro"/>
</dbReference>
<dbReference type="GO" id="GO:0005506">
    <property type="term" value="F:iron ion binding"/>
    <property type="evidence" value="ECO:0007669"/>
    <property type="project" value="InterPro"/>
</dbReference>
<keyword evidence="8" id="KW-1185">Reference proteome</keyword>
<feature type="transmembrane region" description="Helical" evidence="5">
    <location>
        <begin position="112"/>
        <end position="133"/>
    </location>
</feature>
<sequence>MDVHAQLQSVWTHIITTHKPGTIEIMGSILSQIVGFILPATIYMLIDTLFPKFSQRHKIQGARRQPTRQQIQHCIKVSLFNHIWIVALQYIILYLRGFDHPILNMDPIVPSLKIFIVDFVFGLLAREVSFYYVHRALHHPRIYVYIHKMHHKYITPVAFAAEYAHPVEHLLANVLPIAIPLYFKGAHFLSIMAFGLFELWEAAADHSGYDFLKLPPAELHDLHHEKFRVNYGTIGLMDWIHGSDFVGWDRAKVKKVKITE</sequence>
<dbReference type="Pfam" id="PF04116">
    <property type="entry name" value="FA_hydroxylase"/>
    <property type="match status" value="1"/>
</dbReference>
<dbReference type="OrthoDB" id="408954at2759"/>
<dbReference type="Proteomes" id="UP001147752">
    <property type="component" value="Unassembled WGS sequence"/>
</dbReference>
<keyword evidence="4 5" id="KW-0472">Membrane</keyword>
<dbReference type="GO" id="GO:0016020">
    <property type="term" value="C:membrane"/>
    <property type="evidence" value="ECO:0007669"/>
    <property type="project" value="UniProtKB-SubCell"/>
</dbReference>
<organism evidence="7 8">
    <name type="scientific">Penicillium concentricum</name>
    <dbReference type="NCBI Taxonomy" id="293559"/>
    <lineage>
        <taxon>Eukaryota</taxon>
        <taxon>Fungi</taxon>
        <taxon>Dikarya</taxon>
        <taxon>Ascomycota</taxon>
        <taxon>Pezizomycotina</taxon>
        <taxon>Eurotiomycetes</taxon>
        <taxon>Eurotiomycetidae</taxon>
        <taxon>Eurotiales</taxon>
        <taxon>Aspergillaceae</taxon>
        <taxon>Penicillium</taxon>
    </lineage>
</organism>
<evidence type="ECO:0000256" key="5">
    <source>
        <dbReference type="SAM" id="Phobius"/>
    </source>
</evidence>